<dbReference type="Proteomes" id="UP000035009">
    <property type="component" value="Unassembled WGS sequence"/>
</dbReference>
<accession>M3VHI5</accession>
<protein>
    <submittedName>
        <fullName evidence="1">Uncharacterized protein</fullName>
    </submittedName>
</protein>
<keyword evidence="2" id="KW-1185">Reference proteome</keyword>
<dbReference type="AlphaFoldDB" id="M3VHI5"/>
<evidence type="ECO:0000313" key="2">
    <source>
        <dbReference type="Proteomes" id="UP000035009"/>
    </source>
</evidence>
<reference evidence="1 2" key="1">
    <citation type="submission" date="2013-02" db="EMBL/GenBank/DDBJ databases">
        <title>Whole genome shotgun sequence of Gordonia malaquae NBRC 108250.</title>
        <authorList>
            <person name="Yoshida I."/>
            <person name="Hosoyama A."/>
            <person name="Tsuchikane K."/>
            <person name="Ando Y."/>
            <person name="Baba S."/>
            <person name="Ohji S."/>
            <person name="Hamada M."/>
            <person name="Tamura T."/>
            <person name="Yamazoe A."/>
            <person name="Yamazaki S."/>
            <person name="Fujita N."/>
        </authorList>
    </citation>
    <scope>NUCLEOTIDE SEQUENCE [LARGE SCALE GENOMIC DNA]</scope>
    <source>
        <strain evidence="1 2">NBRC 108250</strain>
    </source>
</reference>
<sequence>MIIYCRQDISTFNRPGYTYSLTGMKRYCAVGYLEKKNTSYYLIANDEGSPEWLPCIYFYTLGEIEARPLSGSWRFIHNYNPNGTNSTTLITYPSLIRGGTADYENLLLGSFTKAIEFRDAYVLESARDDVIDLVFRWSRGEINHLEVSVAATEMIDGRVGKVLARDDNAITVLAELMAVTTDETSIEVSNSLLSKL</sequence>
<organism evidence="1 2">
    <name type="scientific">Gordonia malaquae NBRC 108250</name>
    <dbReference type="NCBI Taxonomy" id="1223542"/>
    <lineage>
        <taxon>Bacteria</taxon>
        <taxon>Bacillati</taxon>
        <taxon>Actinomycetota</taxon>
        <taxon>Actinomycetes</taxon>
        <taxon>Mycobacteriales</taxon>
        <taxon>Gordoniaceae</taxon>
        <taxon>Gordonia</taxon>
    </lineage>
</organism>
<evidence type="ECO:0000313" key="1">
    <source>
        <dbReference type="EMBL" id="GAC82034.1"/>
    </source>
</evidence>
<dbReference type="EMBL" id="BAOP01000061">
    <property type="protein sequence ID" value="GAC82034.1"/>
    <property type="molecule type" value="Genomic_DNA"/>
</dbReference>
<proteinExistence type="predicted"/>
<gene>
    <name evidence="1" type="ORF">GM1_061_00040</name>
</gene>
<name>M3VHI5_GORML</name>
<comment type="caution">
    <text evidence="1">The sequence shown here is derived from an EMBL/GenBank/DDBJ whole genome shotgun (WGS) entry which is preliminary data.</text>
</comment>